<dbReference type="PANTHER" id="PTHR10900:SF124">
    <property type="entry name" value="FI05614P"/>
    <property type="match status" value="1"/>
</dbReference>
<comment type="caution">
    <text evidence="3">The sequence shown here is derived from an EMBL/GenBank/DDBJ whole genome shotgun (WGS) entry which is preliminary data.</text>
</comment>
<dbReference type="InterPro" id="IPR000782">
    <property type="entry name" value="FAS1_domain"/>
</dbReference>
<dbReference type="InterPro" id="IPR050904">
    <property type="entry name" value="Adhesion/Biosynth-related"/>
</dbReference>
<proteinExistence type="predicted"/>
<feature type="domain" description="FAS1" evidence="2">
    <location>
        <begin position="306"/>
        <end position="436"/>
    </location>
</feature>
<dbReference type="OrthoDB" id="286301at2759"/>
<dbReference type="SMART" id="SM00554">
    <property type="entry name" value="FAS1"/>
    <property type="match status" value="2"/>
</dbReference>
<sequence>MRWCLLLFALTFSVDCQFGDEDQVERLIETAFKLDDVAHKIEHSANDMVNPLENSAFRSRLPIQRRENTDDEDELQSVSKILGTAKSLLGTFMGLGDSVMLPQVRIISNGDRDDSKTKKLLPILDTLTELPMEMSHLRGPHICIDEIVEHSSNPNGTLDVSVGCNRFRDALVCTTKAPSGRVTKRIQDCCSGFTTKDISRYGCNQEIDAKYLSDHNLGQYDEQLANVTVLISGDEANETFILPGVHRLYEWDDRKVLTTANNEKFVVQVNSDILTDIRLNCALNNETIHLKNADVLKFDRRLKPAAENLYTLIESDPRLSTFLKVIGQEMHEFLREINGATVFAFTNEAFEAIPEVTRLHILENANDECVQGLMKQHVITAGTYCLNNIPFEMTSLSGNTIVAARNLTHTKIDSATIVDADRFALNGIVHVIDGVLLRENYLSWYDTLKSFNPMMAEKLKQKNIVTPATIFVPEVDNSTDIENIDNLLVSGRLIPSVANIEEIVTDANSTLFVDNSSQKSTLFSMRISMNGFNAVRNRRIGCSVVNPAPIRTCKAIFHFINKPLPMVRDSVEEILKTRGDLSKFYHLWTISNITDAIGTEQITVFAPHDDAFSKNMLKKVKRSQKTINNFVKKHVVEAVLCNSDLERKKYEVRTSMFSSINGDVVIPSYNDDDEAIEVNGARIQESQIIATDGIIHVMEGFFQISDKANRPTSPRFLRNQASSLFSHILG</sequence>
<dbReference type="Proteomes" id="UP000494206">
    <property type="component" value="Unassembled WGS sequence"/>
</dbReference>
<feature type="chain" id="PRO_5035905962" description="FAS1 domain-containing protein" evidence="1">
    <location>
        <begin position="17"/>
        <end position="730"/>
    </location>
</feature>
<dbReference type="PROSITE" id="PS50213">
    <property type="entry name" value="FAS1"/>
    <property type="match status" value="2"/>
</dbReference>
<evidence type="ECO:0000259" key="2">
    <source>
        <dbReference type="PROSITE" id="PS50213"/>
    </source>
</evidence>
<feature type="domain" description="FAS1" evidence="2">
    <location>
        <begin position="568"/>
        <end position="702"/>
    </location>
</feature>
<evidence type="ECO:0000256" key="1">
    <source>
        <dbReference type="SAM" id="SignalP"/>
    </source>
</evidence>
<organism evidence="3 4">
    <name type="scientific">Caenorhabditis bovis</name>
    <dbReference type="NCBI Taxonomy" id="2654633"/>
    <lineage>
        <taxon>Eukaryota</taxon>
        <taxon>Metazoa</taxon>
        <taxon>Ecdysozoa</taxon>
        <taxon>Nematoda</taxon>
        <taxon>Chromadorea</taxon>
        <taxon>Rhabditida</taxon>
        <taxon>Rhabditina</taxon>
        <taxon>Rhabditomorpha</taxon>
        <taxon>Rhabditoidea</taxon>
        <taxon>Rhabditidae</taxon>
        <taxon>Peloderinae</taxon>
        <taxon>Caenorhabditis</taxon>
    </lineage>
</organism>
<dbReference type="InterPro" id="IPR036378">
    <property type="entry name" value="FAS1_dom_sf"/>
</dbReference>
<dbReference type="GO" id="GO:0031012">
    <property type="term" value="C:extracellular matrix"/>
    <property type="evidence" value="ECO:0007669"/>
    <property type="project" value="TreeGrafter"/>
</dbReference>
<keyword evidence="1" id="KW-0732">Signal</keyword>
<dbReference type="GO" id="GO:0005615">
    <property type="term" value="C:extracellular space"/>
    <property type="evidence" value="ECO:0007669"/>
    <property type="project" value="TreeGrafter"/>
</dbReference>
<dbReference type="SUPFAM" id="SSF82153">
    <property type="entry name" value="FAS1 domain"/>
    <property type="match status" value="2"/>
</dbReference>
<evidence type="ECO:0000313" key="3">
    <source>
        <dbReference type="EMBL" id="CAB3411433.1"/>
    </source>
</evidence>
<dbReference type="AlphaFoldDB" id="A0A8S1F6D4"/>
<dbReference type="PANTHER" id="PTHR10900">
    <property type="entry name" value="PERIOSTIN-RELATED"/>
    <property type="match status" value="1"/>
</dbReference>
<accession>A0A8S1F6D4</accession>
<protein>
    <recommendedName>
        <fullName evidence="2">FAS1 domain-containing protein</fullName>
    </recommendedName>
</protein>
<name>A0A8S1F6D4_9PELO</name>
<evidence type="ECO:0000313" key="4">
    <source>
        <dbReference type="Proteomes" id="UP000494206"/>
    </source>
</evidence>
<dbReference type="GO" id="GO:0007155">
    <property type="term" value="P:cell adhesion"/>
    <property type="evidence" value="ECO:0007669"/>
    <property type="project" value="TreeGrafter"/>
</dbReference>
<gene>
    <name evidence="3" type="ORF">CBOVIS_LOCUS12825</name>
</gene>
<dbReference type="EMBL" id="CADEPM010000013">
    <property type="protein sequence ID" value="CAB3411433.1"/>
    <property type="molecule type" value="Genomic_DNA"/>
</dbReference>
<dbReference type="GO" id="GO:0030198">
    <property type="term" value="P:extracellular matrix organization"/>
    <property type="evidence" value="ECO:0007669"/>
    <property type="project" value="TreeGrafter"/>
</dbReference>
<dbReference type="GO" id="GO:0050839">
    <property type="term" value="F:cell adhesion molecule binding"/>
    <property type="evidence" value="ECO:0007669"/>
    <property type="project" value="TreeGrafter"/>
</dbReference>
<dbReference type="Gene3D" id="2.30.180.10">
    <property type="entry name" value="FAS1 domain"/>
    <property type="match status" value="2"/>
</dbReference>
<keyword evidence="4" id="KW-1185">Reference proteome</keyword>
<dbReference type="Pfam" id="PF02469">
    <property type="entry name" value="Fasciclin"/>
    <property type="match status" value="2"/>
</dbReference>
<feature type="signal peptide" evidence="1">
    <location>
        <begin position="1"/>
        <end position="16"/>
    </location>
</feature>
<reference evidence="3 4" key="1">
    <citation type="submission" date="2020-04" db="EMBL/GenBank/DDBJ databases">
        <authorList>
            <person name="Laetsch R D."/>
            <person name="Stevens L."/>
            <person name="Kumar S."/>
            <person name="Blaxter L. M."/>
        </authorList>
    </citation>
    <scope>NUCLEOTIDE SEQUENCE [LARGE SCALE GENOMIC DNA]</scope>
</reference>